<reference evidence="11 13" key="1">
    <citation type="journal article" date="2015" name="Genome Announc.">
        <title>Expanding the biotechnology potential of lactobacilli through comparative genomics of 213 strains and associated genera.</title>
        <authorList>
            <person name="Sun Z."/>
            <person name="Harris H.M."/>
            <person name="McCann A."/>
            <person name="Guo C."/>
            <person name="Argimon S."/>
            <person name="Zhang W."/>
            <person name="Yang X."/>
            <person name="Jeffery I.B."/>
            <person name="Cooney J.C."/>
            <person name="Kagawa T.F."/>
            <person name="Liu W."/>
            <person name="Song Y."/>
            <person name="Salvetti E."/>
            <person name="Wrobel A."/>
            <person name="Rasinkangas P."/>
            <person name="Parkhill J."/>
            <person name="Rea M.C."/>
            <person name="O'Sullivan O."/>
            <person name="Ritari J."/>
            <person name="Douillard F.P."/>
            <person name="Paul Ross R."/>
            <person name="Yang R."/>
            <person name="Briner A.E."/>
            <person name="Felis G.E."/>
            <person name="de Vos W.M."/>
            <person name="Barrangou R."/>
            <person name="Klaenhammer T.R."/>
            <person name="Caufield P.W."/>
            <person name="Cui Y."/>
            <person name="Zhang H."/>
            <person name="O'Toole P.W."/>
        </authorList>
    </citation>
    <scope>NUCLEOTIDE SEQUENCE [LARGE SCALE GENOMIC DNA]</scope>
    <source>
        <strain evidence="11 13">DSM 15353</strain>
    </source>
</reference>
<evidence type="ECO:0000313" key="11">
    <source>
        <dbReference type="EMBL" id="KRN78886.1"/>
    </source>
</evidence>
<accession>A0A0R2JSR0</accession>
<evidence type="ECO:0000313" key="12">
    <source>
        <dbReference type="EMBL" id="SFV41787.1"/>
    </source>
</evidence>
<evidence type="ECO:0000256" key="5">
    <source>
        <dbReference type="ARBA" id="ARBA00022857"/>
    </source>
</evidence>
<reference evidence="14" key="3">
    <citation type="submission" date="2016-11" db="EMBL/GenBank/DDBJ databases">
        <authorList>
            <person name="Papadimitriou K."/>
        </authorList>
    </citation>
    <scope>NUCLEOTIDE SEQUENCE [LARGE SCALE GENOMIC DNA]</scope>
    <source>
        <strain evidence="14">ACA-DC 1533</strain>
    </source>
</reference>
<keyword evidence="4 7" id="KW-0554">One-carbon metabolism</keyword>
<dbReference type="Gene3D" id="3.40.430.10">
    <property type="entry name" value="Dihydrofolate Reductase, subunit A"/>
    <property type="match status" value="1"/>
</dbReference>
<evidence type="ECO:0000256" key="7">
    <source>
        <dbReference type="PIRNR" id="PIRNR000194"/>
    </source>
</evidence>
<dbReference type="InterPro" id="IPR024072">
    <property type="entry name" value="DHFR-like_dom_sf"/>
</dbReference>
<dbReference type="PROSITE" id="PS51330">
    <property type="entry name" value="DHFR_2"/>
    <property type="match status" value="1"/>
</dbReference>
<dbReference type="PRINTS" id="PR00070">
    <property type="entry name" value="DHFR"/>
</dbReference>
<dbReference type="InterPro" id="IPR001796">
    <property type="entry name" value="DHFR_dom"/>
</dbReference>
<comment type="similarity">
    <text evidence="2 7 8">Belongs to the dihydrofolate reductase family.</text>
</comment>
<dbReference type="PANTHER" id="PTHR48069:SF3">
    <property type="entry name" value="DIHYDROFOLATE REDUCTASE"/>
    <property type="match status" value="1"/>
</dbReference>
<evidence type="ECO:0000256" key="6">
    <source>
        <dbReference type="ARBA" id="ARBA00023002"/>
    </source>
</evidence>
<dbReference type="GO" id="GO:0050661">
    <property type="term" value="F:NADP binding"/>
    <property type="evidence" value="ECO:0007669"/>
    <property type="project" value="InterPro"/>
</dbReference>
<dbReference type="Proteomes" id="UP000190935">
    <property type="component" value="Chromosome I"/>
</dbReference>
<dbReference type="PROSITE" id="PS00075">
    <property type="entry name" value="DHFR_1"/>
    <property type="match status" value="1"/>
</dbReference>
<dbReference type="EMBL" id="LT630287">
    <property type="protein sequence ID" value="SFV41787.1"/>
    <property type="molecule type" value="Genomic_DNA"/>
</dbReference>
<dbReference type="STRING" id="89059.LAC1533_2361"/>
<keyword evidence="5 7" id="KW-0521">NADP</keyword>
<reference evidence="10" key="4">
    <citation type="journal article" date="2021" name="PeerJ">
        <title>Extensive microbial diversity within the chicken gut microbiome revealed by metagenomics and culture.</title>
        <authorList>
            <person name="Gilroy R."/>
            <person name="Ravi A."/>
            <person name="Getino M."/>
            <person name="Pursley I."/>
            <person name="Horton D.L."/>
            <person name="Alikhan N.F."/>
            <person name="Baker D."/>
            <person name="Gharbi K."/>
            <person name="Hall N."/>
            <person name="Watson M."/>
            <person name="Adriaenssens E.M."/>
            <person name="Foster-Nyarko E."/>
            <person name="Jarju S."/>
            <person name="Secka A."/>
            <person name="Antonio M."/>
            <person name="Oren A."/>
            <person name="Chaudhuri R.R."/>
            <person name="La Ragione R."/>
            <person name="Hildebrand F."/>
            <person name="Pallen M.J."/>
        </authorList>
    </citation>
    <scope>NUCLEOTIDE SEQUENCE</scope>
    <source>
        <strain evidence="10">CHK174-6876</strain>
    </source>
</reference>
<dbReference type="GO" id="GO:0004146">
    <property type="term" value="F:dihydrofolate reductase activity"/>
    <property type="evidence" value="ECO:0007669"/>
    <property type="project" value="UniProtKB-EC"/>
</dbReference>
<dbReference type="SUPFAM" id="SSF53597">
    <property type="entry name" value="Dihydrofolate reductase-like"/>
    <property type="match status" value="1"/>
</dbReference>
<comment type="catalytic activity">
    <reaction evidence="7">
        <text>(6S)-5,6,7,8-tetrahydrofolate + NADP(+) = 7,8-dihydrofolate + NADPH + H(+)</text>
        <dbReference type="Rhea" id="RHEA:15009"/>
        <dbReference type="ChEBI" id="CHEBI:15378"/>
        <dbReference type="ChEBI" id="CHEBI:57451"/>
        <dbReference type="ChEBI" id="CHEBI:57453"/>
        <dbReference type="ChEBI" id="CHEBI:57783"/>
        <dbReference type="ChEBI" id="CHEBI:58349"/>
        <dbReference type="EC" id="1.5.1.3"/>
    </reaction>
</comment>
<reference evidence="10" key="5">
    <citation type="submission" date="2021-09" db="EMBL/GenBank/DDBJ databases">
        <authorList>
            <person name="Gilroy R."/>
        </authorList>
    </citation>
    <scope>NUCLEOTIDE SEQUENCE</scope>
    <source>
        <strain evidence="10">CHK174-6876</strain>
    </source>
</reference>
<dbReference type="PANTHER" id="PTHR48069">
    <property type="entry name" value="DIHYDROFOLATE REDUCTASE"/>
    <property type="match status" value="1"/>
</dbReference>
<dbReference type="PATRIC" id="fig|89059.3.peg.524"/>
<comment type="pathway">
    <text evidence="1 7">Cofactor biosynthesis; tetrahydrofolate biosynthesis; 5,6,7,8-tetrahydrofolate from 7,8-dihydrofolate: step 1/1.</text>
</comment>
<dbReference type="UniPathway" id="UPA00077">
    <property type="reaction ID" value="UER00158"/>
</dbReference>
<reference evidence="12" key="2">
    <citation type="submission" date="2016-11" db="EMBL/GenBank/DDBJ databases">
        <authorList>
            <person name="Jaros S."/>
            <person name="Januszkiewicz K."/>
            <person name="Wedrychowicz H."/>
        </authorList>
    </citation>
    <scope>NUCLEOTIDE SEQUENCE [LARGE SCALE GENOMIC DNA]</scope>
    <source>
        <strain evidence="12">ACA-DC 1533</strain>
    </source>
</reference>
<name>A0A0R2JSR0_9LACO</name>
<evidence type="ECO:0000313" key="14">
    <source>
        <dbReference type="Proteomes" id="UP000190935"/>
    </source>
</evidence>
<gene>
    <name evidence="11" type="ORF">IV43_GL000511</name>
    <name evidence="10" type="ORF">K8V00_00435</name>
    <name evidence="12" type="ORF">LAC1533_2361</name>
</gene>
<dbReference type="GO" id="GO:0005829">
    <property type="term" value="C:cytosol"/>
    <property type="evidence" value="ECO:0007669"/>
    <property type="project" value="TreeGrafter"/>
</dbReference>
<dbReference type="GO" id="GO:0046654">
    <property type="term" value="P:tetrahydrofolate biosynthetic process"/>
    <property type="evidence" value="ECO:0007669"/>
    <property type="project" value="UniProtKB-UniPathway"/>
</dbReference>
<organism evidence="11 13">
    <name type="scientific">Ligilactobacillus acidipiscis</name>
    <dbReference type="NCBI Taxonomy" id="89059"/>
    <lineage>
        <taxon>Bacteria</taxon>
        <taxon>Bacillati</taxon>
        <taxon>Bacillota</taxon>
        <taxon>Bacilli</taxon>
        <taxon>Lactobacillales</taxon>
        <taxon>Lactobacillaceae</taxon>
        <taxon>Ligilactobacillus</taxon>
    </lineage>
</organism>
<dbReference type="GeneID" id="95350445"/>
<evidence type="ECO:0000256" key="8">
    <source>
        <dbReference type="RuleBase" id="RU004474"/>
    </source>
</evidence>
<dbReference type="InterPro" id="IPR012259">
    <property type="entry name" value="DHFR"/>
</dbReference>
<sequence>MLAFIWAEDSNHGIGYQGQLPWHMPADMKFFKDTTTGNTIVAGRKTFESFKRPLHNRKNIVLTSRDEKDFPEGVVVYHSVKEVLEYYTRQPSQKMFIIGGVRLFKEFLPYATDLYRTTIDHEFAVDTYMPEIDYNHFMLSDFVEGKVDEKNKYPHHFEHFMRVEPENE</sequence>
<dbReference type="GO" id="GO:0046655">
    <property type="term" value="P:folic acid metabolic process"/>
    <property type="evidence" value="ECO:0007669"/>
    <property type="project" value="TreeGrafter"/>
</dbReference>
<dbReference type="CDD" id="cd00209">
    <property type="entry name" value="DHFR"/>
    <property type="match status" value="1"/>
</dbReference>
<feature type="domain" description="DHFR" evidence="9">
    <location>
        <begin position="1"/>
        <end position="162"/>
    </location>
</feature>
<dbReference type="EC" id="1.5.1.3" evidence="3 7"/>
<evidence type="ECO:0000313" key="13">
    <source>
        <dbReference type="Proteomes" id="UP000051491"/>
    </source>
</evidence>
<evidence type="ECO:0000259" key="9">
    <source>
        <dbReference type="PROSITE" id="PS51330"/>
    </source>
</evidence>
<dbReference type="RefSeq" id="WP_010495720.1">
    <property type="nucleotide sequence ID" value="NZ_CP113926.1"/>
</dbReference>
<dbReference type="OrthoDB" id="9804315at2"/>
<evidence type="ECO:0000256" key="1">
    <source>
        <dbReference type="ARBA" id="ARBA00004903"/>
    </source>
</evidence>
<protein>
    <recommendedName>
        <fullName evidence="3 7">Dihydrofolate reductase</fullName>
        <ecNumber evidence="3 7">1.5.1.3</ecNumber>
    </recommendedName>
</protein>
<proteinExistence type="inferred from homology"/>
<dbReference type="GO" id="GO:0006730">
    <property type="term" value="P:one-carbon metabolic process"/>
    <property type="evidence" value="ECO:0007669"/>
    <property type="project" value="UniProtKB-KW"/>
</dbReference>
<evidence type="ECO:0000256" key="3">
    <source>
        <dbReference type="ARBA" id="ARBA00012856"/>
    </source>
</evidence>
<dbReference type="Proteomes" id="UP000051491">
    <property type="component" value="Unassembled WGS sequence"/>
</dbReference>
<dbReference type="GO" id="GO:0046452">
    <property type="term" value="P:dihydrofolate metabolic process"/>
    <property type="evidence" value="ECO:0007669"/>
    <property type="project" value="TreeGrafter"/>
</dbReference>
<evidence type="ECO:0000256" key="2">
    <source>
        <dbReference type="ARBA" id="ARBA00009539"/>
    </source>
</evidence>
<evidence type="ECO:0000313" key="10">
    <source>
        <dbReference type="EMBL" id="HJE96060.1"/>
    </source>
</evidence>
<dbReference type="EMBL" id="DYXG01000008">
    <property type="protein sequence ID" value="HJE96060.1"/>
    <property type="molecule type" value="Genomic_DNA"/>
</dbReference>
<comment type="function">
    <text evidence="7">Key enzyme in folate metabolism. Catalyzes an essential reaction for de novo glycine and purine synthesis, and for DNA precursor synthesis.</text>
</comment>
<dbReference type="InterPro" id="IPR017925">
    <property type="entry name" value="DHFR_CS"/>
</dbReference>
<keyword evidence="6 7" id="KW-0560">Oxidoreductase</keyword>
<dbReference type="EMBL" id="JQBK01000146">
    <property type="protein sequence ID" value="KRN78886.1"/>
    <property type="molecule type" value="Genomic_DNA"/>
</dbReference>
<dbReference type="AlphaFoldDB" id="A0A0R2JSR0"/>
<dbReference type="Pfam" id="PF00186">
    <property type="entry name" value="DHFR_1"/>
    <property type="match status" value="1"/>
</dbReference>
<dbReference type="KEGG" id="laca:LAC1533_2361"/>
<dbReference type="Proteomes" id="UP000707535">
    <property type="component" value="Unassembled WGS sequence"/>
</dbReference>
<evidence type="ECO:0000256" key="4">
    <source>
        <dbReference type="ARBA" id="ARBA00022563"/>
    </source>
</evidence>
<dbReference type="PIRSF" id="PIRSF000194">
    <property type="entry name" value="DHFR"/>
    <property type="match status" value="1"/>
</dbReference>